<feature type="region of interest" description="Disordered" evidence="2">
    <location>
        <begin position="694"/>
        <end position="775"/>
    </location>
</feature>
<protein>
    <submittedName>
        <fullName evidence="3">Uncharacterized protein</fullName>
    </submittedName>
</protein>
<feature type="compositionally biased region" description="Basic residues" evidence="2">
    <location>
        <begin position="742"/>
        <end position="774"/>
    </location>
</feature>
<feature type="region of interest" description="Disordered" evidence="2">
    <location>
        <begin position="436"/>
        <end position="483"/>
    </location>
</feature>
<feature type="compositionally biased region" description="Basic residues" evidence="2">
    <location>
        <begin position="128"/>
        <end position="144"/>
    </location>
</feature>
<feature type="compositionally biased region" description="Low complexity" evidence="2">
    <location>
        <begin position="935"/>
        <end position="944"/>
    </location>
</feature>
<dbReference type="Proteomes" id="UP000031036">
    <property type="component" value="Unassembled WGS sequence"/>
</dbReference>
<feature type="region of interest" description="Disordered" evidence="2">
    <location>
        <begin position="103"/>
        <end position="180"/>
    </location>
</feature>
<evidence type="ECO:0000256" key="1">
    <source>
        <dbReference type="SAM" id="Coils"/>
    </source>
</evidence>
<gene>
    <name evidence="3" type="ORF">Tcan_10696</name>
</gene>
<feature type="compositionally biased region" description="Basic and acidic residues" evidence="2">
    <location>
        <begin position="729"/>
        <end position="741"/>
    </location>
</feature>
<feature type="compositionally biased region" description="Polar residues" evidence="2">
    <location>
        <begin position="694"/>
        <end position="709"/>
    </location>
</feature>
<sequence>MVDRYTSKKGVTKKKTTPRFLQSLDDDEHRSPNAFCFPQIERAKDSMELKIFGFLWKKASDKNKSVNAKRKKQNDSQKSGEFGRSRAIHSSESNLFNLKRLNTPVKGKCSNKENRSPSLANDENGKSQNKKKWRFCNLFRKSRSKGQPANQQSEEMTTSNSLKNRAPSKNIGTHPTADSSVQTAYLPVTVKPAHGYQTLTIMPNSSNSTNSIYSNCTTARSSLPLQLDGAQSCYASGSVYQEPNQSIMVEASDELSKRSTSMPIMNSTVSSLSAMSVPSAHLLEPAVLPTQPICGLNGEFICTVADVMPRCPLPYSTTKFENALMNAYFDLPSAESNTSRSSSSSISSVVDHEQTLYECIDAPTTPLTCALKSYMASHDDLEPTVFEDVCGGLKPAIFQMHSAKLYNDDEIATDFENVQAELRPAIMKMRTRHVVTRDMSFERPNRTSKKQGSHRSSKKSTKSQKMTDKTQKTTKTMKDKKKKVHCLKNVRKKNVIMQDNAGRRRRIITLLERPTRNDNLLAHATPSLVAIAPQSIFVRASEKGAAEDRVTLIKVAEQMFEKRDQEMMTVEPQTAREATACLLNMETARETKETTARLPEPETAKETEEATACLLNMETARETKETTSRLPGPETAKETEEATACLIEPETARETEETTACLPDAEAYQQFCRTWKDLRVPTGAKAPNAVSLLSNTAKSPPSIGVTTARSGKFSDEAHTPPSRPFNKIEPQKKPSVQEDKKAHQKRSRVSTKKRRSKKKQKSREKTKRQHIHKYSSKEKKMINESGDLGTAFERTADVHEAQLPSREIPDVRIRTNKEICEDELGNPITIPLEELNRMELITEERLQEQEDEKAKEETKKMVTNMEVVQTEEKKLPQQNKVIIAEVTINELKRIVKMELKEEEVLLEHTQGEENDVVTDKTISEKSEEEMTAGLDEASAESAADNEPGFNTCRSMKAKSWNDQQRENCLLDAMMRAMETFHIQNVNSSAPTNDH</sequence>
<accession>A0A0B2VNF6</accession>
<feature type="region of interest" description="Disordered" evidence="2">
    <location>
        <begin position="1"/>
        <end position="26"/>
    </location>
</feature>
<feature type="region of interest" description="Disordered" evidence="2">
    <location>
        <begin position="62"/>
        <end position="88"/>
    </location>
</feature>
<feature type="region of interest" description="Disordered" evidence="2">
    <location>
        <begin position="918"/>
        <end position="950"/>
    </location>
</feature>
<feature type="coiled-coil region" evidence="1">
    <location>
        <begin position="832"/>
        <end position="866"/>
    </location>
</feature>
<keyword evidence="1" id="KW-0175">Coiled coil</keyword>
<feature type="compositionally biased region" description="Basic and acidic residues" evidence="2">
    <location>
        <begin position="436"/>
        <end position="445"/>
    </location>
</feature>
<feature type="compositionally biased region" description="Polar residues" evidence="2">
    <location>
        <begin position="170"/>
        <end position="180"/>
    </location>
</feature>
<evidence type="ECO:0000313" key="3">
    <source>
        <dbReference type="EMBL" id="KHN83098.1"/>
    </source>
</evidence>
<keyword evidence="4" id="KW-1185">Reference proteome</keyword>
<feature type="region of interest" description="Disordered" evidence="2">
    <location>
        <begin position="621"/>
        <end position="641"/>
    </location>
</feature>
<feature type="compositionally biased region" description="Polar residues" evidence="2">
    <location>
        <begin position="145"/>
        <end position="163"/>
    </location>
</feature>
<comment type="caution">
    <text evidence="3">The sequence shown here is derived from an EMBL/GenBank/DDBJ whole genome shotgun (WGS) entry which is preliminary data.</text>
</comment>
<dbReference type="AlphaFoldDB" id="A0A0B2VNF6"/>
<proteinExistence type="predicted"/>
<evidence type="ECO:0000313" key="4">
    <source>
        <dbReference type="Proteomes" id="UP000031036"/>
    </source>
</evidence>
<evidence type="ECO:0000256" key="2">
    <source>
        <dbReference type="SAM" id="MobiDB-lite"/>
    </source>
</evidence>
<dbReference type="EMBL" id="JPKZ01001219">
    <property type="protein sequence ID" value="KHN83098.1"/>
    <property type="molecule type" value="Genomic_DNA"/>
</dbReference>
<name>A0A0B2VNF6_TOXCA</name>
<feature type="compositionally biased region" description="Basic residues" evidence="2">
    <location>
        <begin position="446"/>
        <end position="462"/>
    </location>
</feature>
<organism evidence="3 4">
    <name type="scientific">Toxocara canis</name>
    <name type="common">Canine roundworm</name>
    <dbReference type="NCBI Taxonomy" id="6265"/>
    <lineage>
        <taxon>Eukaryota</taxon>
        <taxon>Metazoa</taxon>
        <taxon>Ecdysozoa</taxon>
        <taxon>Nematoda</taxon>
        <taxon>Chromadorea</taxon>
        <taxon>Rhabditida</taxon>
        <taxon>Spirurina</taxon>
        <taxon>Ascaridomorpha</taxon>
        <taxon>Ascaridoidea</taxon>
        <taxon>Toxocaridae</taxon>
        <taxon>Toxocara</taxon>
    </lineage>
</organism>
<reference evidence="3 4" key="1">
    <citation type="submission" date="2014-11" db="EMBL/GenBank/DDBJ databases">
        <title>Genetic blueprint of the zoonotic pathogen Toxocara canis.</title>
        <authorList>
            <person name="Zhu X.-Q."/>
            <person name="Korhonen P.K."/>
            <person name="Cai H."/>
            <person name="Young N.D."/>
            <person name="Nejsum P."/>
            <person name="von Samson-Himmelstjerna G."/>
            <person name="Boag P.R."/>
            <person name="Tan P."/>
            <person name="Li Q."/>
            <person name="Min J."/>
            <person name="Yang Y."/>
            <person name="Wang X."/>
            <person name="Fang X."/>
            <person name="Hall R.S."/>
            <person name="Hofmann A."/>
            <person name="Sternberg P.W."/>
            <person name="Jex A.R."/>
            <person name="Gasser R.B."/>
        </authorList>
    </citation>
    <scope>NUCLEOTIDE SEQUENCE [LARGE SCALE GENOMIC DNA]</scope>
    <source>
        <strain evidence="3">PN_DK_2014</strain>
    </source>
</reference>